<dbReference type="Gene3D" id="3.20.20.70">
    <property type="entry name" value="Aldolase class I"/>
    <property type="match status" value="1"/>
</dbReference>
<dbReference type="EMBL" id="OZ004260">
    <property type="protein sequence ID" value="CAK7921587.1"/>
    <property type="molecule type" value="Genomic_DNA"/>
</dbReference>
<dbReference type="Pfam" id="PF00724">
    <property type="entry name" value="Oxidored_FMN"/>
    <property type="match status" value="1"/>
</dbReference>
<evidence type="ECO:0000256" key="4">
    <source>
        <dbReference type="ARBA" id="ARBA00022857"/>
    </source>
</evidence>
<reference evidence="7 8" key="1">
    <citation type="submission" date="2024-01" db="EMBL/GenBank/DDBJ databases">
        <authorList>
            <consortium name="Genoscope - CEA"/>
            <person name="William W."/>
        </authorList>
    </citation>
    <scope>NUCLEOTIDE SEQUENCE [LARGE SCALE GENOMIC DNA]</scope>
    <source>
        <strain evidence="7 8">29B2s-10</strain>
    </source>
</reference>
<dbReference type="SUPFAM" id="SSF51395">
    <property type="entry name" value="FMN-linked oxidoreductases"/>
    <property type="match status" value="1"/>
</dbReference>
<keyword evidence="5" id="KW-0560">Oxidoreductase</keyword>
<keyword evidence="8" id="KW-1185">Reference proteome</keyword>
<sequence length="426" mass="46104">MSIHAPVTPAKEVPYFIPKATVIAGQALDPQPEDKNVPKIFQPLKIKGLNLQNRIGVSPMCMYSANTKFESTPFHLIHYGSFLLRGPGITIIEATSVSPEGGLSPQDLAIFNDGQALKLKEIVDFAHTQNQNIAVQLAHGGRKANGQAAYVHLEKASTKEEGGWPDKVVAPSPIAYRDGGSLVVPKELSVTEIERIVGDFGSAAKRAVEISGFDAIEIHGAHGYLINEFLSEISNKRTDKYGGSFENRIRFLLEVIDSIKANVPADFPVFLRISASENTPDDPLAWTIEDSIKLVDVVIEKGIDVIDVSSGGNNSNQNARGPKEALHAELARAIKKSVGDRALVACVGKLNRAELANGLIEEGAFDLALVGVGFLKNPGLVNQWAEDLGVRVHGSRQYGWAFHPDRDQVVEAITKAAENVKLRDSK</sequence>
<proteinExistence type="predicted"/>
<gene>
    <name evidence="7" type="primary">EBP1</name>
    <name evidence="7" type="ORF">CAAN4_H16028</name>
</gene>
<keyword evidence="4" id="KW-0521">NADP</keyword>
<organism evidence="7 8">
    <name type="scientific">[Candida] anglica</name>
    <dbReference type="NCBI Taxonomy" id="148631"/>
    <lineage>
        <taxon>Eukaryota</taxon>
        <taxon>Fungi</taxon>
        <taxon>Dikarya</taxon>
        <taxon>Ascomycota</taxon>
        <taxon>Saccharomycotina</taxon>
        <taxon>Pichiomycetes</taxon>
        <taxon>Debaryomycetaceae</taxon>
        <taxon>Kurtzmaniella</taxon>
    </lineage>
</organism>
<evidence type="ECO:0000256" key="3">
    <source>
        <dbReference type="ARBA" id="ARBA00022643"/>
    </source>
</evidence>
<evidence type="ECO:0000256" key="5">
    <source>
        <dbReference type="ARBA" id="ARBA00023002"/>
    </source>
</evidence>
<dbReference type="InterPro" id="IPR001155">
    <property type="entry name" value="OxRdtase_FMN_N"/>
</dbReference>
<accession>A0ABP0EMI9</accession>
<protein>
    <submittedName>
        <fullName evidence="7">Probable NADPH dehydrogenase</fullName>
    </submittedName>
</protein>
<dbReference type="InterPro" id="IPR013785">
    <property type="entry name" value="Aldolase_TIM"/>
</dbReference>
<evidence type="ECO:0000313" key="8">
    <source>
        <dbReference type="Proteomes" id="UP001497600"/>
    </source>
</evidence>
<dbReference type="PANTHER" id="PTHR43303">
    <property type="entry name" value="NADPH DEHYDROGENASE C23G7.10C-RELATED"/>
    <property type="match status" value="1"/>
</dbReference>
<feature type="domain" description="NADH:flavin oxidoreductase/NADH oxidase N-terminal" evidence="6">
    <location>
        <begin position="39"/>
        <end position="386"/>
    </location>
</feature>
<name>A0ABP0EMI9_9ASCO</name>
<evidence type="ECO:0000313" key="7">
    <source>
        <dbReference type="EMBL" id="CAK7921587.1"/>
    </source>
</evidence>
<keyword evidence="3" id="KW-0288">FMN</keyword>
<dbReference type="PANTHER" id="PTHR43303:SF4">
    <property type="entry name" value="NADPH DEHYDROGENASE C23G7.10C-RELATED"/>
    <property type="match status" value="1"/>
</dbReference>
<comment type="cofactor">
    <cofactor evidence="1">
        <name>FMN</name>
        <dbReference type="ChEBI" id="CHEBI:58210"/>
    </cofactor>
</comment>
<evidence type="ECO:0000259" key="6">
    <source>
        <dbReference type="Pfam" id="PF00724"/>
    </source>
</evidence>
<dbReference type="CDD" id="cd02932">
    <property type="entry name" value="OYE_YqiM_FMN"/>
    <property type="match status" value="1"/>
</dbReference>
<dbReference type="Proteomes" id="UP001497600">
    <property type="component" value="Chromosome H"/>
</dbReference>
<evidence type="ECO:0000256" key="2">
    <source>
        <dbReference type="ARBA" id="ARBA00022630"/>
    </source>
</evidence>
<dbReference type="InterPro" id="IPR044152">
    <property type="entry name" value="YqjM-like"/>
</dbReference>
<keyword evidence="2" id="KW-0285">Flavoprotein</keyword>
<evidence type="ECO:0000256" key="1">
    <source>
        <dbReference type="ARBA" id="ARBA00001917"/>
    </source>
</evidence>